<dbReference type="Proteomes" id="UP000676565">
    <property type="component" value="Unassembled WGS sequence"/>
</dbReference>
<feature type="signal peptide" evidence="1">
    <location>
        <begin position="1"/>
        <end position="18"/>
    </location>
</feature>
<gene>
    <name evidence="2" type="ORF">J8F10_36470</name>
</gene>
<accession>A0ABS5C430</accession>
<evidence type="ECO:0008006" key="4">
    <source>
        <dbReference type="Google" id="ProtNLM"/>
    </source>
</evidence>
<organism evidence="2 3">
    <name type="scientific">Gemmata palustris</name>
    <dbReference type="NCBI Taxonomy" id="2822762"/>
    <lineage>
        <taxon>Bacteria</taxon>
        <taxon>Pseudomonadati</taxon>
        <taxon>Planctomycetota</taxon>
        <taxon>Planctomycetia</taxon>
        <taxon>Gemmatales</taxon>
        <taxon>Gemmataceae</taxon>
        <taxon>Gemmata</taxon>
    </lineage>
</organism>
<keyword evidence="1" id="KW-0732">Signal</keyword>
<proteinExistence type="predicted"/>
<sequence length="156" mass="17090">MRPLAVALLVALAVPVSAADKDEENVKDVSLAFLKAVKAKDLDAVLKTVDVPFILDGKAEPITKSEELKDALKPFLEKVEPERVPTELGTLLDSTAFRKKFEDRGLNKEREKQLADIETVLGKTGYVVMIVRDGKERGGLLVRIKDGRAKVVGVPK</sequence>
<dbReference type="RefSeq" id="WP_210663091.1">
    <property type="nucleotide sequence ID" value="NZ_JAGKQQ010000002.1"/>
</dbReference>
<comment type="caution">
    <text evidence="2">The sequence shown here is derived from an EMBL/GenBank/DDBJ whole genome shotgun (WGS) entry which is preliminary data.</text>
</comment>
<reference evidence="2 3" key="1">
    <citation type="submission" date="2021-04" db="EMBL/GenBank/DDBJ databases">
        <authorList>
            <person name="Ivanova A."/>
        </authorList>
    </citation>
    <scope>NUCLEOTIDE SEQUENCE [LARGE SCALE GENOMIC DNA]</scope>
    <source>
        <strain evidence="2 3">G18</strain>
    </source>
</reference>
<feature type="chain" id="PRO_5046110942" description="DUF4252 domain-containing protein" evidence="1">
    <location>
        <begin position="19"/>
        <end position="156"/>
    </location>
</feature>
<name>A0ABS5C430_9BACT</name>
<evidence type="ECO:0000256" key="1">
    <source>
        <dbReference type="SAM" id="SignalP"/>
    </source>
</evidence>
<protein>
    <recommendedName>
        <fullName evidence="4">DUF4252 domain-containing protein</fullName>
    </recommendedName>
</protein>
<dbReference type="EMBL" id="JAGKQQ010000002">
    <property type="protein sequence ID" value="MBP3960749.1"/>
    <property type="molecule type" value="Genomic_DNA"/>
</dbReference>
<keyword evidence="3" id="KW-1185">Reference proteome</keyword>
<evidence type="ECO:0000313" key="3">
    <source>
        <dbReference type="Proteomes" id="UP000676565"/>
    </source>
</evidence>
<evidence type="ECO:0000313" key="2">
    <source>
        <dbReference type="EMBL" id="MBP3960749.1"/>
    </source>
</evidence>